<keyword evidence="3" id="KW-0813">Transport</keyword>
<evidence type="ECO:0000256" key="4">
    <source>
        <dbReference type="ARBA" id="ARBA00022692"/>
    </source>
</evidence>
<keyword evidence="7" id="KW-0653">Protein transport</keyword>
<sequence>TGISGKTQILFAIVFTTRYIDLFTGFVSIYNSIMKIVFLTLSYITLHLVFYTFKKTYDHKYDCFR</sequence>
<dbReference type="GO" id="GO:0005789">
    <property type="term" value="C:endoplasmic reticulum membrane"/>
    <property type="evidence" value="ECO:0007669"/>
    <property type="project" value="UniProtKB-SubCell"/>
</dbReference>
<evidence type="ECO:0000313" key="12">
    <source>
        <dbReference type="EMBL" id="KAF0723606.1"/>
    </source>
</evidence>
<dbReference type="PROSITE" id="PS00951">
    <property type="entry name" value="ER_LUMEN_RECEPTOR_1"/>
    <property type="match status" value="1"/>
</dbReference>
<dbReference type="Pfam" id="PF00810">
    <property type="entry name" value="ER_lumen_recept"/>
    <property type="match status" value="1"/>
</dbReference>
<protein>
    <submittedName>
        <fullName evidence="12">Malate dehydrogenase, cytoplasmic-like isoform X2</fullName>
    </submittedName>
</protein>
<dbReference type="EMBL" id="VUJU01008962">
    <property type="protein sequence ID" value="KAF0723606.1"/>
    <property type="molecule type" value="Genomic_DNA"/>
</dbReference>
<dbReference type="PRINTS" id="PR00660">
    <property type="entry name" value="ERLUMENR"/>
</dbReference>
<evidence type="ECO:0000256" key="9">
    <source>
        <dbReference type="ARBA" id="ARBA00023136"/>
    </source>
</evidence>
<evidence type="ECO:0000256" key="11">
    <source>
        <dbReference type="SAM" id="Phobius"/>
    </source>
</evidence>
<reference evidence="12 13" key="1">
    <citation type="submission" date="2019-08" db="EMBL/GenBank/DDBJ databases">
        <title>Whole genome of Aphis craccivora.</title>
        <authorList>
            <person name="Voronova N.V."/>
            <person name="Shulinski R.S."/>
            <person name="Bandarenka Y.V."/>
            <person name="Zhorov D.G."/>
            <person name="Warner D."/>
        </authorList>
    </citation>
    <scope>NUCLEOTIDE SEQUENCE [LARGE SCALE GENOMIC DNA]</scope>
    <source>
        <strain evidence="12">180601</strain>
        <tissue evidence="12">Whole Body</tissue>
    </source>
</reference>
<comment type="similarity">
    <text evidence="2">Belongs to the ERD2 family.</text>
</comment>
<keyword evidence="5" id="KW-0256">Endoplasmic reticulum</keyword>
<keyword evidence="13" id="KW-1185">Reference proteome</keyword>
<accession>A0A6G0WBI0</accession>
<proteinExistence type="inferred from homology"/>
<feature type="transmembrane region" description="Helical" evidence="11">
    <location>
        <begin position="9"/>
        <end position="30"/>
    </location>
</feature>
<evidence type="ECO:0000256" key="2">
    <source>
        <dbReference type="ARBA" id="ARBA00010120"/>
    </source>
</evidence>
<keyword evidence="10" id="KW-0675">Receptor</keyword>
<evidence type="ECO:0000256" key="1">
    <source>
        <dbReference type="ARBA" id="ARBA00004477"/>
    </source>
</evidence>
<keyword evidence="9 11" id="KW-0472">Membrane</keyword>
<feature type="transmembrane region" description="Helical" evidence="11">
    <location>
        <begin position="36"/>
        <end position="53"/>
    </location>
</feature>
<comment type="caution">
    <text evidence="12">The sequence shown here is derived from an EMBL/GenBank/DDBJ whole genome shotgun (WGS) entry which is preliminary data.</text>
</comment>
<feature type="non-terminal residue" evidence="12">
    <location>
        <position position="1"/>
    </location>
</feature>
<evidence type="ECO:0000256" key="6">
    <source>
        <dbReference type="ARBA" id="ARBA00022892"/>
    </source>
</evidence>
<dbReference type="GO" id="GO:0015031">
    <property type="term" value="P:protein transport"/>
    <property type="evidence" value="ECO:0007669"/>
    <property type="project" value="UniProtKB-KW"/>
</dbReference>
<dbReference type="AlphaFoldDB" id="A0A6G0WBI0"/>
<evidence type="ECO:0000256" key="10">
    <source>
        <dbReference type="ARBA" id="ARBA00023170"/>
    </source>
</evidence>
<dbReference type="InterPro" id="IPR000133">
    <property type="entry name" value="ER_ret_rcpt"/>
</dbReference>
<keyword evidence="8 11" id="KW-1133">Transmembrane helix</keyword>
<dbReference type="GO" id="GO:0006621">
    <property type="term" value="P:protein retention in ER lumen"/>
    <property type="evidence" value="ECO:0007669"/>
    <property type="project" value="InterPro"/>
</dbReference>
<evidence type="ECO:0000313" key="13">
    <source>
        <dbReference type="Proteomes" id="UP000478052"/>
    </source>
</evidence>
<dbReference type="GO" id="GO:0016192">
    <property type="term" value="P:vesicle-mediated transport"/>
    <property type="evidence" value="ECO:0007669"/>
    <property type="project" value="UniProtKB-KW"/>
</dbReference>
<name>A0A6G0WBI0_APHCR</name>
<evidence type="ECO:0000256" key="5">
    <source>
        <dbReference type="ARBA" id="ARBA00022824"/>
    </source>
</evidence>
<evidence type="ECO:0000256" key="8">
    <source>
        <dbReference type="ARBA" id="ARBA00022989"/>
    </source>
</evidence>
<gene>
    <name evidence="12" type="ORF">FWK35_00036788</name>
</gene>
<keyword evidence="6" id="KW-0931">ER-Golgi transport</keyword>
<dbReference type="PANTHER" id="PTHR10585">
    <property type="entry name" value="ER LUMEN PROTEIN RETAINING RECEPTOR"/>
    <property type="match status" value="1"/>
</dbReference>
<keyword evidence="4 11" id="KW-0812">Transmembrane</keyword>
<evidence type="ECO:0000256" key="3">
    <source>
        <dbReference type="ARBA" id="ARBA00022448"/>
    </source>
</evidence>
<dbReference type="OrthoDB" id="7694678at2759"/>
<organism evidence="12 13">
    <name type="scientific">Aphis craccivora</name>
    <name type="common">Cowpea aphid</name>
    <dbReference type="NCBI Taxonomy" id="307492"/>
    <lineage>
        <taxon>Eukaryota</taxon>
        <taxon>Metazoa</taxon>
        <taxon>Ecdysozoa</taxon>
        <taxon>Arthropoda</taxon>
        <taxon>Hexapoda</taxon>
        <taxon>Insecta</taxon>
        <taxon>Pterygota</taxon>
        <taxon>Neoptera</taxon>
        <taxon>Paraneoptera</taxon>
        <taxon>Hemiptera</taxon>
        <taxon>Sternorrhyncha</taxon>
        <taxon>Aphidomorpha</taxon>
        <taxon>Aphidoidea</taxon>
        <taxon>Aphididae</taxon>
        <taxon>Aphidini</taxon>
        <taxon>Aphis</taxon>
        <taxon>Aphis</taxon>
    </lineage>
</organism>
<evidence type="ECO:0000256" key="7">
    <source>
        <dbReference type="ARBA" id="ARBA00022927"/>
    </source>
</evidence>
<comment type="subcellular location">
    <subcellularLocation>
        <location evidence="1">Endoplasmic reticulum membrane</location>
        <topology evidence="1">Multi-pass membrane protein</topology>
    </subcellularLocation>
</comment>
<dbReference type="Proteomes" id="UP000478052">
    <property type="component" value="Unassembled WGS sequence"/>
</dbReference>
<dbReference type="GO" id="GO:0046923">
    <property type="term" value="F:ER retention sequence binding"/>
    <property type="evidence" value="ECO:0007669"/>
    <property type="project" value="InterPro"/>
</dbReference>